<keyword evidence="4" id="KW-1185">Reference proteome</keyword>
<dbReference type="GO" id="GO:0003677">
    <property type="term" value="F:DNA binding"/>
    <property type="evidence" value="ECO:0007669"/>
    <property type="project" value="InterPro"/>
</dbReference>
<evidence type="ECO:0000256" key="1">
    <source>
        <dbReference type="ARBA" id="ARBA00007227"/>
    </source>
</evidence>
<gene>
    <name evidence="3" type="ORF">I8J34_22745</name>
</gene>
<dbReference type="SUPFAM" id="SSF47413">
    <property type="entry name" value="lambda repressor-like DNA-binding domains"/>
    <property type="match status" value="1"/>
</dbReference>
<evidence type="ECO:0000259" key="2">
    <source>
        <dbReference type="Pfam" id="PF06114"/>
    </source>
</evidence>
<reference evidence="4" key="1">
    <citation type="journal article" date="2022" name="ISME J.">
        <title>Genetic and phylogenetic analysis of dissimilatory iodate-reducing bacteria identifies potential niches across the world's oceans.</title>
        <authorList>
            <person name="Reyes-Umana V."/>
            <person name="Henning Z."/>
            <person name="Lee K."/>
            <person name="Barnum T.P."/>
            <person name="Coates J.D."/>
        </authorList>
    </citation>
    <scope>NUCLEOTIDE SEQUENCE [LARGE SCALE GENOMIC DNA]</scope>
    <source>
        <strain evidence="4">IR12</strain>
    </source>
</reference>
<dbReference type="PANTHER" id="PTHR43236:SF2">
    <property type="entry name" value="BLL0069 PROTEIN"/>
    <property type="match status" value="1"/>
</dbReference>
<evidence type="ECO:0000313" key="4">
    <source>
        <dbReference type="Proteomes" id="UP000694660"/>
    </source>
</evidence>
<comment type="similarity">
    <text evidence="1">Belongs to the short-chain fatty acyl-CoA assimilation regulator (ScfR) family.</text>
</comment>
<sequence length="378" mass="41664">MAHANVNPSQLLWSRLRAGLTLDEIAAKLPARTDKVLAWESGESRPTFIQAQKWAKVAHIPFGFLFLARPPQERLPIPDLRTVGCETPSTPSLDLLETVKDVLRKQAWYIDYLREHEADALPFVGRFSAKSKIADVVADIRRVLGADVGDRPRSADEYLRTLISAADQAGVLVMRSGIVGSNTHRPLDVGEFRGFAISDPLAPTVFINSADAPKARIFTLVHELAHIWIGSSGISTATVREARDEEVFCNAVAGEFLAPGKEFSQRWDEGTAWIENVGRLADTFRVSTLTAARRAADLGFITRAMYREFYTAELEAFRNRNKGGGGDFYTNLRVRNSTSFSRAVAAEAMSGRVLLRDAGALLSIHPAKIRTFAGDLLQ</sequence>
<dbReference type="InterPro" id="IPR052345">
    <property type="entry name" value="Rad_response_metalloprotease"/>
</dbReference>
<dbReference type="Pfam" id="PF06114">
    <property type="entry name" value="Peptidase_M78"/>
    <property type="match status" value="1"/>
</dbReference>
<evidence type="ECO:0000313" key="3">
    <source>
        <dbReference type="EMBL" id="MBT0964006.1"/>
    </source>
</evidence>
<dbReference type="CDD" id="cd00093">
    <property type="entry name" value="HTH_XRE"/>
    <property type="match status" value="1"/>
</dbReference>
<dbReference type="Gene3D" id="1.10.10.2910">
    <property type="match status" value="1"/>
</dbReference>
<dbReference type="InterPro" id="IPR001387">
    <property type="entry name" value="Cro/C1-type_HTH"/>
</dbReference>
<dbReference type="Proteomes" id="UP000694660">
    <property type="component" value="Unassembled WGS sequence"/>
</dbReference>
<dbReference type="InterPro" id="IPR010982">
    <property type="entry name" value="Lambda_DNA-bd_dom_sf"/>
</dbReference>
<dbReference type="InterPro" id="IPR010359">
    <property type="entry name" value="IrrE_HExxH"/>
</dbReference>
<name>A0A944DFG0_DENI1</name>
<dbReference type="AlphaFoldDB" id="A0A944DFG0"/>
<protein>
    <submittedName>
        <fullName evidence="3">ImmA/IrrE family metallo-endopeptidase</fullName>
    </submittedName>
</protein>
<accession>A0A944DFG0</accession>
<feature type="domain" description="IrrE N-terminal-like" evidence="2">
    <location>
        <begin position="169"/>
        <end position="295"/>
    </location>
</feature>
<proteinExistence type="inferred from homology"/>
<dbReference type="PANTHER" id="PTHR43236">
    <property type="entry name" value="ANTITOXIN HIGA1"/>
    <property type="match status" value="1"/>
</dbReference>
<organism evidence="3 4">
    <name type="scientific">Denitromonas iodatirespirans</name>
    <dbReference type="NCBI Taxonomy" id="2795389"/>
    <lineage>
        <taxon>Bacteria</taxon>
        <taxon>Pseudomonadati</taxon>
        <taxon>Pseudomonadota</taxon>
        <taxon>Betaproteobacteria</taxon>
        <taxon>Rhodocyclales</taxon>
        <taxon>Zoogloeaceae</taxon>
        <taxon>Denitromonas</taxon>
    </lineage>
</organism>
<comment type="caution">
    <text evidence="3">The sequence shown here is derived from an EMBL/GenBank/DDBJ whole genome shotgun (WGS) entry which is preliminary data.</text>
</comment>
<dbReference type="RefSeq" id="WP_214363931.1">
    <property type="nucleotide sequence ID" value="NZ_JAEKFT010000047.1"/>
</dbReference>
<dbReference type="EMBL" id="JAEKFT010000047">
    <property type="protein sequence ID" value="MBT0964006.1"/>
    <property type="molecule type" value="Genomic_DNA"/>
</dbReference>